<gene>
    <name evidence="3" type="ORF">HJG60_002231</name>
</gene>
<protein>
    <submittedName>
        <fullName evidence="3">Coiled-coil domain containing 33</fullName>
    </submittedName>
</protein>
<organism evidence="3 4">
    <name type="scientific">Phyllostomus discolor</name>
    <name type="common">pale spear-nosed bat</name>
    <dbReference type="NCBI Taxonomy" id="89673"/>
    <lineage>
        <taxon>Eukaryota</taxon>
        <taxon>Metazoa</taxon>
        <taxon>Chordata</taxon>
        <taxon>Craniata</taxon>
        <taxon>Vertebrata</taxon>
        <taxon>Euteleostomi</taxon>
        <taxon>Mammalia</taxon>
        <taxon>Eutheria</taxon>
        <taxon>Laurasiatheria</taxon>
        <taxon>Chiroptera</taxon>
        <taxon>Yangochiroptera</taxon>
        <taxon>Phyllostomidae</taxon>
        <taxon>Phyllostominae</taxon>
        <taxon>Phyllostomus</taxon>
    </lineage>
</organism>
<dbReference type="CDD" id="cd00030">
    <property type="entry name" value="C2"/>
    <property type="match status" value="1"/>
</dbReference>
<evidence type="ECO:0000259" key="2">
    <source>
        <dbReference type="Pfam" id="PF00168"/>
    </source>
</evidence>
<dbReference type="InterPro" id="IPR039889">
    <property type="entry name" value="CCD33"/>
</dbReference>
<sequence>MCWTQKKVTKGTDTKDPLNTTQTVESVSSHLSPSNKEIITVTLHGATNLPACKDGSEPWPYVLVKTTSEGAKNQNSKAVTSVTSEPTKAPMWGETVQVEIQAEDAGREAHRDWES</sequence>
<feature type="compositionally biased region" description="Polar residues" evidence="1">
    <location>
        <begin position="17"/>
        <end position="33"/>
    </location>
</feature>
<dbReference type="EMBL" id="JABVXQ010000001">
    <property type="protein sequence ID" value="KAF6129194.1"/>
    <property type="molecule type" value="Genomic_DNA"/>
</dbReference>
<name>A0A834BHP1_9CHIR</name>
<evidence type="ECO:0000256" key="1">
    <source>
        <dbReference type="SAM" id="MobiDB-lite"/>
    </source>
</evidence>
<proteinExistence type="predicted"/>
<dbReference type="GO" id="GO:0005777">
    <property type="term" value="C:peroxisome"/>
    <property type="evidence" value="ECO:0007669"/>
    <property type="project" value="TreeGrafter"/>
</dbReference>
<dbReference type="InterPro" id="IPR035892">
    <property type="entry name" value="C2_domain_sf"/>
</dbReference>
<reference evidence="3 4" key="1">
    <citation type="journal article" date="2020" name="Nature">
        <title>Six reference-quality genomes reveal evolution of bat adaptations.</title>
        <authorList>
            <person name="Jebb D."/>
            <person name="Huang Z."/>
            <person name="Pippel M."/>
            <person name="Hughes G.M."/>
            <person name="Lavrichenko K."/>
            <person name="Devanna P."/>
            <person name="Winkler S."/>
            <person name="Jermiin L.S."/>
            <person name="Skirmuntt E.C."/>
            <person name="Katzourakis A."/>
            <person name="Burkitt-Gray L."/>
            <person name="Ray D.A."/>
            <person name="Sullivan K.A.M."/>
            <person name="Roscito J.G."/>
            <person name="Kirilenko B.M."/>
            <person name="Davalos L.M."/>
            <person name="Corthals A.P."/>
            <person name="Power M.L."/>
            <person name="Jones G."/>
            <person name="Ransome R.D."/>
            <person name="Dechmann D.K.N."/>
            <person name="Locatelli A.G."/>
            <person name="Puechmaille S.J."/>
            <person name="Fedrigo O."/>
            <person name="Jarvis E.D."/>
            <person name="Hiller M."/>
            <person name="Vernes S.C."/>
            <person name="Myers E.W."/>
            <person name="Teeling E.C."/>
        </authorList>
    </citation>
    <scope>NUCLEOTIDE SEQUENCE [LARGE SCALE GENOMIC DNA]</scope>
    <source>
        <strain evidence="3">Bat1K_MPI-CBG_1</strain>
    </source>
</reference>
<dbReference type="PANTHER" id="PTHR21623:SF2">
    <property type="entry name" value="COILED-COIL DOMAIN-CONTAINING PROTEIN 33"/>
    <property type="match status" value="1"/>
</dbReference>
<feature type="region of interest" description="Disordered" evidence="1">
    <location>
        <begin position="69"/>
        <end position="93"/>
    </location>
</feature>
<feature type="compositionally biased region" description="Polar residues" evidence="1">
    <location>
        <begin position="69"/>
        <end position="86"/>
    </location>
</feature>
<dbReference type="Proteomes" id="UP000664940">
    <property type="component" value="Unassembled WGS sequence"/>
</dbReference>
<accession>A0A834BHP1</accession>
<evidence type="ECO:0000313" key="4">
    <source>
        <dbReference type="Proteomes" id="UP000664940"/>
    </source>
</evidence>
<evidence type="ECO:0000313" key="3">
    <source>
        <dbReference type="EMBL" id="KAF6129194.1"/>
    </source>
</evidence>
<dbReference type="Pfam" id="PF00168">
    <property type="entry name" value="C2"/>
    <property type="match status" value="1"/>
</dbReference>
<feature type="domain" description="C2" evidence="2">
    <location>
        <begin position="39"/>
        <end position="102"/>
    </location>
</feature>
<feature type="region of interest" description="Disordered" evidence="1">
    <location>
        <begin position="1"/>
        <end position="33"/>
    </location>
</feature>
<dbReference type="PANTHER" id="PTHR21623">
    <property type="entry name" value="SPERIOLIN-BINDING FACTOR"/>
    <property type="match status" value="1"/>
</dbReference>
<dbReference type="AlphaFoldDB" id="A0A834BHP1"/>
<dbReference type="InterPro" id="IPR000008">
    <property type="entry name" value="C2_dom"/>
</dbReference>
<dbReference type="SUPFAM" id="SSF49562">
    <property type="entry name" value="C2 domain (Calcium/lipid-binding domain, CaLB)"/>
    <property type="match status" value="1"/>
</dbReference>
<dbReference type="Gene3D" id="2.60.40.150">
    <property type="entry name" value="C2 domain"/>
    <property type="match status" value="1"/>
</dbReference>
<comment type="caution">
    <text evidence="3">The sequence shown here is derived from an EMBL/GenBank/DDBJ whole genome shotgun (WGS) entry which is preliminary data.</text>
</comment>